<dbReference type="EMBL" id="HBHT01017058">
    <property type="protein sequence ID" value="CAD9964399.1"/>
    <property type="molecule type" value="Transcribed_RNA"/>
</dbReference>
<dbReference type="InterPro" id="IPR015421">
    <property type="entry name" value="PyrdxlP-dep_Trfase_major"/>
</dbReference>
<sequence length="337" mass="36922">MEAVARTFATDEHVMVLRNGWFSYRWTEIFDMGGDSGKIPKSHTVLKAQPISDNTTDNKVQYQPYPIDQVVAKIQEERPAVFFCPHVETSVGMILPDDYLRKVAQAMHDVGGLLVLDCIASGTVWVDMKDIGVDVLISAPQKGWTGPPCAALVQLSERAAEQMQNKQETSFSMSLKRWGAIMDTYENGGFAYHTTMPTDALRDFHEISVETLQFGLPQLKQAQLEMGAQARAALNARGLTSVAAPGFDAPGVLVYYSPGESTENPVMFQKFKQEGLQIAMGVPWKIDEPEGLKTFRIGLFGLDKLGNINQTVSTLETAMDNVLTAVVGPSDASDVVA</sequence>
<dbReference type="GO" id="GO:0008453">
    <property type="term" value="F:alanine-glyoxylate transaminase activity"/>
    <property type="evidence" value="ECO:0007669"/>
    <property type="project" value="TreeGrafter"/>
</dbReference>
<dbReference type="Gene3D" id="3.90.1150.10">
    <property type="entry name" value="Aspartate Aminotransferase, domain 1"/>
    <property type="match status" value="1"/>
</dbReference>
<evidence type="ECO:0000313" key="6">
    <source>
        <dbReference type="EMBL" id="CAD9964399.1"/>
    </source>
</evidence>
<keyword evidence="4" id="KW-0663">Pyridoxal phosphate</keyword>
<evidence type="ECO:0000259" key="5">
    <source>
        <dbReference type="Pfam" id="PF00266"/>
    </source>
</evidence>
<dbReference type="GO" id="GO:0005777">
    <property type="term" value="C:peroxisome"/>
    <property type="evidence" value="ECO:0007669"/>
    <property type="project" value="TreeGrafter"/>
</dbReference>
<keyword evidence="2" id="KW-0032">Aminotransferase</keyword>
<comment type="cofactor">
    <cofactor evidence="1">
        <name>pyridoxal 5'-phosphate</name>
        <dbReference type="ChEBI" id="CHEBI:597326"/>
    </cofactor>
</comment>
<proteinExistence type="predicted"/>
<protein>
    <recommendedName>
        <fullName evidence="5">Aminotransferase class V domain-containing protein</fullName>
    </recommendedName>
</protein>
<evidence type="ECO:0000256" key="3">
    <source>
        <dbReference type="ARBA" id="ARBA00022679"/>
    </source>
</evidence>
<keyword evidence="3" id="KW-0808">Transferase</keyword>
<dbReference type="PANTHER" id="PTHR21152:SF24">
    <property type="entry name" value="ALANINE--GLYOXYLATE AMINOTRANSFERASE 1"/>
    <property type="match status" value="1"/>
</dbReference>
<dbReference type="SUPFAM" id="SSF53383">
    <property type="entry name" value="PLP-dependent transferases"/>
    <property type="match status" value="1"/>
</dbReference>
<organism evidence="6">
    <name type="scientific">Entomoneis paludosa</name>
    <dbReference type="NCBI Taxonomy" id="265537"/>
    <lineage>
        <taxon>Eukaryota</taxon>
        <taxon>Sar</taxon>
        <taxon>Stramenopiles</taxon>
        <taxon>Ochrophyta</taxon>
        <taxon>Bacillariophyta</taxon>
        <taxon>Bacillariophyceae</taxon>
        <taxon>Bacillariophycidae</taxon>
        <taxon>Entomoneidaceae</taxon>
        <taxon>Entomoneis</taxon>
    </lineage>
</organism>
<name>A0A7S3DP96_9STRA</name>
<dbReference type="GO" id="GO:0004760">
    <property type="term" value="F:L-serine-pyruvate transaminase activity"/>
    <property type="evidence" value="ECO:0007669"/>
    <property type="project" value="TreeGrafter"/>
</dbReference>
<evidence type="ECO:0000256" key="4">
    <source>
        <dbReference type="ARBA" id="ARBA00022898"/>
    </source>
</evidence>
<dbReference type="InterPro" id="IPR015424">
    <property type="entry name" value="PyrdxlP-dep_Trfase"/>
</dbReference>
<reference evidence="6" key="1">
    <citation type="submission" date="2021-01" db="EMBL/GenBank/DDBJ databases">
        <authorList>
            <person name="Corre E."/>
            <person name="Pelletier E."/>
            <person name="Niang G."/>
            <person name="Scheremetjew M."/>
            <person name="Finn R."/>
            <person name="Kale V."/>
            <person name="Holt S."/>
            <person name="Cochrane G."/>
            <person name="Meng A."/>
            <person name="Brown T."/>
            <person name="Cohen L."/>
        </authorList>
    </citation>
    <scope>NUCLEOTIDE SEQUENCE</scope>
    <source>
        <strain evidence="6">CCMP125</strain>
    </source>
</reference>
<dbReference type="Pfam" id="PF00266">
    <property type="entry name" value="Aminotran_5"/>
    <property type="match status" value="1"/>
</dbReference>
<dbReference type="GO" id="GO:0019265">
    <property type="term" value="P:glycine biosynthetic process, by transamination of glyoxylate"/>
    <property type="evidence" value="ECO:0007669"/>
    <property type="project" value="TreeGrafter"/>
</dbReference>
<dbReference type="InterPro" id="IPR015422">
    <property type="entry name" value="PyrdxlP-dep_Trfase_small"/>
</dbReference>
<feature type="domain" description="Aminotransferase class V" evidence="5">
    <location>
        <begin position="65"/>
        <end position="167"/>
    </location>
</feature>
<accession>A0A7S3DP96</accession>
<evidence type="ECO:0000256" key="1">
    <source>
        <dbReference type="ARBA" id="ARBA00001933"/>
    </source>
</evidence>
<gene>
    <name evidence="6" type="ORF">APAL1065_LOCUS11374</name>
</gene>
<dbReference type="PANTHER" id="PTHR21152">
    <property type="entry name" value="AMINOTRANSFERASE CLASS V"/>
    <property type="match status" value="1"/>
</dbReference>
<dbReference type="AlphaFoldDB" id="A0A7S3DP96"/>
<dbReference type="Gene3D" id="3.40.640.10">
    <property type="entry name" value="Type I PLP-dependent aspartate aminotransferase-like (Major domain)"/>
    <property type="match status" value="1"/>
</dbReference>
<evidence type="ECO:0000256" key="2">
    <source>
        <dbReference type="ARBA" id="ARBA00022576"/>
    </source>
</evidence>
<dbReference type="InterPro" id="IPR000192">
    <property type="entry name" value="Aminotrans_V_dom"/>
</dbReference>